<keyword evidence="5" id="KW-0648">Protein biosynthesis</keyword>
<name>A0ABQ0JLW8_9VIBR</name>
<evidence type="ECO:0000256" key="6">
    <source>
        <dbReference type="ARBA" id="ARBA00023146"/>
    </source>
</evidence>
<keyword evidence="2 9" id="KW-0436">Ligase</keyword>
<evidence type="ECO:0000256" key="4">
    <source>
        <dbReference type="ARBA" id="ARBA00022840"/>
    </source>
</evidence>
<keyword evidence="4" id="KW-0067">ATP-binding</keyword>
<dbReference type="InterPro" id="IPR002303">
    <property type="entry name" value="Valyl-tRNA_ligase"/>
</dbReference>
<dbReference type="InterPro" id="IPR014729">
    <property type="entry name" value="Rossmann-like_a/b/a_fold"/>
</dbReference>
<evidence type="ECO:0000313" key="9">
    <source>
        <dbReference type="EMBL" id="GAL29759.1"/>
    </source>
</evidence>
<evidence type="ECO:0000259" key="8">
    <source>
        <dbReference type="Pfam" id="PF00133"/>
    </source>
</evidence>
<reference evidence="10" key="1">
    <citation type="submission" date="2014-09" db="EMBL/GenBank/DDBJ databases">
        <title>Vibrio variabilis JCM 19239. (C206) whole genome shotgun sequence.</title>
        <authorList>
            <person name="Sawabe T."/>
            <person name="Meirelles P."/>
            <person name="Nakanishi M."/>
            <person name="Sayaka M."/>
            <person name="Hattori M."/>
            <person name="Ohkuma M."/>
        </authorList>
    </citation>
    <scope>NUCLEOTIDE SEQUENCE [LARGE SCALE GENOMIC DNA]</scope>
    <source>
        <strain evidence="10">JCM 19239</strain>
    </source>
</reference>
<proteinExistence type="predicted"/>
<evidence type="ECO:0000256" key="5">
    <source>
        <dbReference type="ARBA" id="ARBA00022917"/>
    </source>
</evidence>
<accession>A0ABQ0JLW8</accession>
<evidence type="ECO:0000256" key="3">
    <source>
        <dbReference type="ARBA" id="ARBA00022741"/>
    </source>
</evidence>
<dbReference type="Pfam" id="PF00133">
    <property type="entry name" value="tRNA-synt_1"/>
    <property type="match status" value="1"/>
</dbReference>
<dbReference type="EC" id="6.1.1.9" evidence="1"/>
<organism evidence="9 10">
    <name type="scientific">Vibrio variabilis</name>
    <dbReference type="NCBI Taxonomy" id="990271"/>
    <lineage>
        <taxon>Bacteria</taxon>
        <taxon>Pseudomonadati</taxon>
        <taxon>Pseudomonadota</taxon>
        <taxon>Gammaproteobacteria</taxon>
        <taxon>Vibrionales</taxon>
        <taxon>Vibrionaceae</taxon>
        <taxon>Vibrio</taxon>
    </lineage>
</organism>
<dbReference type="PANTHER" id="PTHR11946">
    <property type="entry name" value="VALYL-TRNA SYNTHETASES"/>
    <property type="match status" value="1"/>
</dbReference>
<dbReference type="SUPFAM" id="SSF52374">
    <property type="entry name" value="Nucleotidylyl transferase"/>
    <property type="match status" value="1"/>
</dbReference>
<comment type="caution">
    <text evidence="9">The sequence shown here is derived from an EMBL/GenBank/DDBJ whole genome shotgun (WGS) entry which is preliminary data.</text>
</comment>
<sequence>MERRVWCTITKQLRRLGASVDWDRERFTMDDGLSNAVQEVFVRLYEDDLIYRGKRLVNWDPKLHTAISDLEVENKDKKATCALPLPTSGWR</sequence>
<keyword evidence="6" id="KW-0030">Aminoacyl-tRNA synthetase</keyword>
<feature type="domain" description="Aminoacyl-tRNA synthetase class Ia" evidence="8">
    <location>
        <begin position="8"/>
        <end position="79"/>
    </location>
</feature>
<dbReference type="Gene3D" id="3.40.50.620">
    <property type="entry name" value="HUPs"/>
    <property type="match status" value="1"/>
</dbReference>
<dbReference type="EMBL" id="BBMS01000073">
    <property type="protein sequence ID" value="GAL29759.1"/>
    <property type="molecule type" value="Genomic_DNA"/>
</dbReference>
<dbReference type="PANTHER" id="PTHR11946:SF93">
    <property type="entry name" value="VALINE--TRNA LIGASE, CHLOROPLASTIC_MITOCHONDRIAL 2"/>
    <property type="match status" value="1"/>
</dbReference>
<dbReference type="InterPro" id="IPR002300">
    <property type="entry name" value="aa-tRNA-synth_Ia"/>
</dbReference>
<protein>
    <recommendedName>
        <fullName evidence="1">valine--tRNA ligase</fullName>
        <ecNumber evidence="1">6.1.1.9</ecNumber>
    </recommendedName>
    <alternativeName>
        <fullName evidence="7">Valyl-tRNA synthetase</fullName>
    </alternativeName>
</protein>
<evidence type="ECO:0000256" key="2">
    <source>
        <dbReference type="ARBA" id="ARBA00022598"/>
    </source>
</evidence>
<dbReference type="GO" id="GO:0004832">
    <property type="term" value="F:valine-tRNA ligase activity"/>
    <property type="evidence" value="ECO:0007669"/>
    <property type="project" value="UniProtKB-EC"/>
</dbReference>
<dbReference type="Proteomes" id="UP000029223">
    <property type="component" value="Unassembled WGS sequence"/>
</dbReference>
<evidence type="ECO:0000313" key="10">
    <source>
        <dbReference type="Proteomes" id="UP000029223"/>
    </source>
</evidence>
<evidence type="ECO:0000256" key="1">
    <source>
        <dbReference type="ARBA" id="ARBA00013169"/>
    </source>
</evidence>
<keyword evidence="3" id="KW-0547">Nucleotide-binding</keyword>
<evidence type="ECO:0000256" key="7">
    <source>
        <dbReference type="ARBA" id="ARBA00029936"/>
    </source>
</evidence>
<gene>
    <name evidence="9" type="ORF">JCM19239_1762</name>
</gene>
<keyword evidence="10" id="KW-1185">Reference proteome</keyword>